<proteinExistence type="predicted"/>
<comment type="caution">
    <text evidence="1">The sequence shown here is derived from an EMBL/GenBank/DDBJ whole genome shotgun (WGS) entry which is preliminary data.</text>
</comment>
<name>A0AAV4XLV0_CAEEX</name>
<dbReference type="Proteomes" id="UP001054945">
    <property type="component" value="Unassembled WGS sequence"/>
</dbReference>
<reference evidence="1 2" key="1">
    <citation type="submission" date="2021-06" db="EMBL/GenBank/DDBJ databases">
        <title>Caerostris extrusa draft genome.</title>
        <authorList>
            <person name="Kono N."/>
            <person name="Arakawa K."/>
        </authorList>
    </citation>
    <scope>NUCLEOTIDE SEQUENCE [LARGE SCALE GENOMIC DNA]</scope>
</reference>
<evidence type="ECO:0000313" key="1">
    <source>
        <dbReference type="EMBL" id="GIY96072.1"/>
    </source>
</evidence>
<keyword evidence="2" id="KW-1185">Reference proteome</keyword>
<evidence type="ECO:0000313" key="2">
    <source>
        <dbReference type="Proteomes" id="UP001054945"/>
    </source>
</evidence>
<dbReference type="AlphaFoldDB" id="A0AAV4XLV0"/>
<sequence>MAHYFFQQVGKLMLRNWDLLRNWGSHYMPLNWGAGLCWQRNLLENKCRVGDVLTSPPLQEGSIIEYFFFCPQKYVRTHYGPIRKSILPNTYWSGFVSCPVF</sequence>
<gene>
    <name evidence="1" type="ORF">CEXT_339651</name>
</gene>
<organism evidence="1 2">
    <name type="scientific">Caerostris extrusa</name>
    <name type="common">Bark spider</name>
    <name type="synonym">Caerostris bankana</name>
    <dbReference type="NCBI Taxonomy" id="172846"/>
    <lineage>
        <taxon>Eukaryota</taxon>
        <taxon>Metazoa</taxon>
        <taxon>Ecdysozoa</taxon>
        <taxon>Arthropoda</taxon>
        <taxon>Chelicerata</taxon>
        <taxon>Arachnida</taxon>
        <taxon>Araneae</taxon>
        <taxon>Araneomorphae</taxon>
        <taxon>Entelegynae</taxon>
        <taxon>Araneoidea</taxon>
        <taxon>Araneidae</taxon>
        <taxon>Caerostris</taxon>
    </lineage>
</organism>
<dbReference type="EMBL" id="BPLR01000614">
    <property type="protein sequence ID" value="GIY96072.1"/>
    <property type="molecule type" value="Genomic_DNA"/>
</dbReference>
<accession>A0AAV4XLV0</accession>
<protein>
    <submittedName>
        <fullName evidence="1">Uncharacterized protein</fullName>
    </submittedName>
</protein>